<keyword evidence="8" id="KW-1185">Reference proteome</keyword>
<proteinExistence type="inferred from homology"/>
<keyword evidence="4" id="KW-0010">Activator</keyword>
<evidence type="ECO:0000313" key="8">
    <source>
        <dbReference type="Proteomes" id="UP001369815"/>
    </source>
</evidence>
<evidence type="ECO:0000256" key="5">
    <source>
        <dbReference type="ARBA" id="ARBA00023163"/>
    </source>
</evidence>
<comment type="subcellular location">
    <subcellularLocation>
        <location evidence="1">Nucleus</location>
    </subcellularLocation>
</comment>
<evidence type="ECO:0000256" key="4">
    <source>
        <dbReference type="ARBA" id="ARBA00023159"/>
    </source>
</evidence>
<accession>A0AAX6MXT4</accession>
<evidence type="ECO:0000256" key="2">
    <source>
        <dbReference type="ARBA" id="ARBA00006543"/>
    </source>
</evidence>
<comment type="similarity">
    <text evidence="2">Belongs to the Mediator complex subunit 16 family.</text>
</comment>
<reference evidence="7 8" key="1">
    <citation type="journal article" date="2024" name="Front Chem Biol">
        <title>Unveiling the potential of Daldinia eschscholtzii MFLUCC 19-0629 through bioactivity and bioinformatics studies for enhanced sustainable agriculture production.</title>
        <authorList>
            <person name="Brooks S."/>
            <person name="Weaver J.A."/>
            <person name="Klomchit A."/>
            <person name="Alharthi S.A."/>
            <person name="Onlamun T."/>
            <person name="Nurani R."/>
            <person name="Vong T.K."/>
            <person name="Alberti F."/>
            <person name="Greco C."/>
        </authorList>
    </citation>
    <scope>NUCLEOTIDE SEQUENCE [LARGE SCALE GENOMIC DNA]</scope>
    <source>
        <strain evidence="7">MFLUCC 19-0629</strain>
    </source>
</reference>
<dbReference type="GO" id="GO:0016592">
    <property type="term" value="C:mediator complex"/>
    <property type="evidence" value="ECO:0007669"/>
    <property type="project" value="TreeGrafter"/>
</dbReference>
<evidence type="ECO:0000256" key="1">
    <source>
        <dbReference type="ARBA" id="ARBA00004123"/>
    </source>
</evidence>
<comment type="caution">
    <text evidence="7">The sequence shown here is derived from an EMBL/GenBank/DDBJ whole genome shotgun (WGS) entry which is preliminary data.</text>
</comment>
<gene>
    <name evidence="7" type="ORF">Daesc_000266</name>
</gene>
<protein>
    <submittedName>
        <fullName evidence="7">Uncharacterized protein</fullName>
    </submittedName>
</protein>
<name>A0AAX6MXT4_9PEZI</name>
<dbReference type="PANTHER" id="PTHR13224">
    <property type="entry name" value="THYROID HORMONE RECEPTOR-ASSOCIATED PROTEIN-RELATED"/>
    <property type="match status" value="1"/>
</dbReference>
<keyword evidence="6" id="KW-0539">Nucleus</keyword>
<evidence type="ECO:0000256" key="3">
    <source>
        <dbReference type="ARBA" id="ARBA00023015"/>
    </source>
</evidence>
<keyword evidence="3" id="KW-0805">Transcription regulation</keyword>
<evidence type="ECO:0000313" key="7">
    <source>
        <dbReference type="EMBL" id="KAK6957480.1"/>
    </source>
</evidence>
<evidence type="ECO:0000256" key="6">
    <source>
        <dbReference type="ARBA" id="ARBA00023242"/>
    </source>
</evidence>
<keyword evidence="5" id="KW-0804">Transcription</keyword>
<dbReference type="GO" id="GO:0045893">
    <property type="term" value="P:positive regulation of DNA-templated transcription"/>
    <property type="evidence" value="ECO:0007669"/>
    <property type="project" value="TreeGrafter"/>
</dbReference>
<dbReference type="Proteomes" id="UP001369815">
    <property type="component" value="Unassembled WGS sequence"/>
</dbReference>
<organism evidence="7 8">
    <name type="scientific">Daldinia eschscholtzii</name>
    <dbReference type="NCBI Taxonomy" id="292717"/>
    <lineage>
        <taxon>Eukaryota</taxon>
        <taxon>Fungi</taxon>
        <taxon>Dikarya</taxon>
        <taxon>Ascomycota</taxon>
        <taxon>Pezizomycotina</taxon>
        <taxon>Sordariomycetes</taxon>
        <taxon>Xylariomycetidae</taxon>
        <taxon>Xylariales</taxon>
        <taxon>Hypoxylaceae</taxon>
        <taxon>Daldinia</taxon>
    </lineage>
</organism>
<sequence>MTSGKMPLILDNPMGGEAMQVDLDDVDDLFGDGAPLTLPPRPISKRLRQRIDELRERGSNQGIAWSKAGTIASITPDGQRLQLMYIHAKGKDATFTLSESTTIAPWESLPGGPLVHLSWSPGTPELAVIDAVGRVLILSFSSNLNRPTPSRRWDGDSIDDLQAVVGTYWLPSHHSANPRVCLQKFLADYFHG</sequence>
<dbReference type="PANTHER" id="PTHR13224:SF6">
    <property type="entry name" value="MEDIATOR OF RNA POLYMERASE II TRANSCRIPTION SUBUNIT 16"/>
    <property type="match status" value="1"/>
</dbReference>
<dbReference type="InterPro" id="IPR048338">
    <property type="entry name" value="Mediator_Med16"/>
</dbReference>
<dbReference type="EMBL" id="JBANMG010000001">
    <property type="protein sequence ID" value="KAK6957480.1"/>
    <property type="molecule type" value="Genomic_DNA"/>
</dbReference>
<dbReference type="AlphaFoldDB" id="A0AAX6MXT4"/>